<name>A0AA90UGD8_9BACT</name>
<evidence type="ECO:0000313" key="2">
    <source>
        <dbReference type="Proteomes" id="UP000442105"/>
    </source>
</evidence>
<accession>A0AA90UGD8</accession>
<dbReference type="Proteomes" id="UP000442105">
    <property type="component" value="Unassembled WGS sequence"/>
</dbReference>
<comment type="caution">
    <text evidence="1">The sequence shown here is derived from an EMBL/GenBank/DDBJ whole genome shotgun (WGS) entry which is preliminary data.</text>
</comment>
<dbReference type="AlphaFoldDB" id="A0AA90UGD8"/>
<dbReference type="RefSeq" id="WP_153129046.1">
    <property type="nucleotide sequence ID" value="NZ_VZCW01000307.1"/>
</dbReference>
<proteinExistence type="predicted"/>
<organism evidence="1 2">
    <name type="scientific">Segatella copri</name>
    <dbReference type="NCBI Taxonomy" id="165179"/>
    <lineage>
        <taxon>Bacteria</taxon>
        <taxon>Pseudomonadati</taxon>
        <taxon>Bacteroidota</taxon>
        <taxon>Bacteroidia</taxon>
        <taxon>Bacteroidales</taxon>
        <taxon>Prevotellaceae</taxon>
        <taxon>Segatella</taxon>
    </lineage>
</organism>
<protein>
    <submittedName>
        <fullName evidence="1">Uncharacterized protein</fullName>
    </submittedName>
</protein>
<gene>
    <name evidence="1" type="ORF">F7D95_12130</name>
</gene>
<evidence type="ECO:0000313" key="1">
    <source>
        <dbReference type="EMBL" id="MQN13528.1"/>
    </source>
</evidence>
<reference evidence="2" key="1">
    <citation type="submission" date="2019-09" db="EMBL/GenBank/DDBJ databases">
        <title>Distinct polysaccharide growth profiles of human intestinal Prevotella copri isolates.</title>
        <authorList>
            <person name="Fehlner-Peach H."/>
            <person name="Magnabosco C."/>
            <person name="Raghavan V."/>
            <person name="Scher J.U."/>
            <person name="Tett A."/>
            <person name="Cox L.M."/>
            <person name="Gottsegen C."/>
            <person name="Watters A."/>
            <person name="Wiltshire- Gordon J.D."/>
            <person name="Segata N."/>
            <person name="Bonneau R."/>
            <person name="Littman D.R."/>
        </authorList>
    </citation>
    <scope>NUCLEOTIDE SEQUENCE [LARGE SCALE GENOMIC DNA]</scope>
    <source>
        <strain evidence="2">iAQ1179</strain>
    </source>
</reference>
<sequence>MNRISVKVKADSWLTTAAKEIRRIQTRWGIPSQRKFAVLLGVNGRTLAKLYADPPDESLTYGSVQQMFSNLMISVWTEFNTTEDVNQELKLLNQALANVMRAAFPPRKELVKKALQEMEHQQGNSLPLK</sequence>
<dbReference type="EMBL" id="VZCW01000307">
    <property type="protein sequence ID" value="MQN13528.1"/>
    <property type="molecule type" value="Genomic_DNA"/>
</dbReference>